<evidence type="ECO:0000313" key="1">
    <source>
        <dbReference type="EMBL" id="SFD35904.1"/>
    </source>
</evidence>
<dbReference type="AlphaFoldDB" id="A0A1I1RNK4"/>
<name>A0A1I1RNK4_9HYPH</name>
<protein>
    <submittedName>
        <fullName evidence="1">Uncharacterized protein</fullName>
    </submittedName>
</protein>
<dbReference type="EMBL" id="FOMB01000045">
    <property type="protein sequence ID" value="SFD35904.1"/>
    <property type="molecule type" value="Genomic_DNA"/>
</dbReference>
<proteinExistence type="predicted"/>
<sequence>MRICELASRQRALHLWTLVAEGLFLLVPRGVTLEYKAGGKLVTFGEVHIQSRPYIKNTGLPASRTTATEWIANSSIRPALMNCAANMGSATNVSCPFHPALISWYRVQQIAAIAFGAAMNVR</sequence>
<evidence type="ECO:0000313" key="2">
    <source>
        <dbReference type="Proteomes" id="UP000182258"/>
    </source>
</evidence>
<dbReference type="Proteomes" id="UP000182258">
    <property type="component" value="Unassembled WGS sequence"/>
</dbReference>
<dbReference type="RefSeq" id="WP_046169404.1">
    <property type="nucleotide sequence ID" value="NZ_FOMB01000045.1"/>
</dbReference>
<organism evidence="1 2">
    <name type="scientific">Devosia psychrophila</name>
    <dbReference type="NCBI Taxonomy" id="728005"/>
    <lineage>
        <taxon>Bacteria</taxon>
        <taxon>Pseudomonadati</taxon>
        <taxon>Pseudomonadota</taxon>
        <taxon>Alphaproteobacteria</taxon>
        <taxon>Hyphomicrobiales</taxon>
        <taxon>Devosiaceae</taxon>
        <taxon>Devosia</taxon>
    </lineage>
</organism>
<dbReference type="STRING" id="728005.SAMN04488059_14510"/>
<accession>A0A1I1RNK4</accession>
<gene>
    <name evidence="1" type="ORF">SAMN04488059_14510</name>
</gene>
<reference evidence="1 2" key="1">
    <citation type="submission" date="2016-10" db="EMBL/GenBank/DDBJ databases">
        <authorList>
            <person name="de Groot N.N."/>
        </authorList>
    </citation>
    <scope>NUCLEOTIDE SEQUENCE [LARGE SCALE GENOMIC DNA]</scope>
    <source>
        <strain evidence="1 2">CGMCC 1.10210</strain>
    </source>
</reference>